<dbReference type="NCBIfam" id="TIGR00012">
    <property type="entry name" value="L29"/>
    <property type="match status" value="1"/>
</dbReference>
<dbReference type="SUPFAM" id="SSF46561">
    <property type="entry name" value="Ribosomal protein L29 (L29p)"/>
    <property type="match status" value="1"/>
</dbReference>
<dbReference type="InterPro" id="IPR001854">
    <property type="entry name" value="Ribosomal_uL29"/>
</dbReference>
<accession>A0A1M7YQD2</accession>
<organism evidence="6 7">
    <name type="scientific">Vibrio quintilis</name>
    <dbReference type="NCBI Taxonomy" id="1117707"/>
    <lineage>
        <taxon>Bacteria</taxon>
        <taxon>Pseudomonadati</taxon>
        <taxon>Pseudomonadota</taxon>
        <taxon>Gammaproteobacteria</taxon>
        <taxon>Vibrionales</taxon>
        <taxon>Vibrionaceae</taxon>
        <taxon>Vibrio</taxon>
    </lineage>
</organism>
<dbReference type="RefSeq" id="WP_073579726.1">
    <property type="nucleotide sequence ID" value="NZ_AP024897.1"/>
</dbReference>
<dbReference type="InterPro" id="IPR036049">
    <property type="entry name" value="Ribosomal_uL29_sf"/>
</dbReference>
<evidence type="ECO:0000256" key="5">
    <source>
        <dbReference type="HAMAP-Rule" id="MF_00374"/>
    </source>
</evidence>
<dbReference type="PANTHER" id="PTHR10916">
    <property type="entry name" value="60S RIBOSOMAL PROTEIN L35/50S RIBOSOMAL PROTEIN L29"/>
    <property type="match status" value="1"/>
</dbReference>
<dbReference type="Gene3D" id="1.10.287.310">
    <property type="match status" value="1"/>
</dbReference>
<comment type="similarity">
    <text evidence="1 5">Belongs to the universal ribosomal protein uL29 family.</text>
</comment>
<evidence type="ECO:0000256" key="4">
    <source>
        <dbReference type="ARBA" id="ARBA00035204"/>
    </source>
</evidence>
<reference evidence="7" key="1">
    <citation type="submission" date="2016-12" db="EMBL/GenBank/DDBJ databases">
        <authorList>
            <person name="Rodrigo-Torres L."/>
            <person name="Arahal R.D."/>
            <person name="Lucena T."/>
        </authorList>
    </citation>
    <scope>NUCLEOTIDE SEQUENCE [LARGE SCALE GENOMIC DNA]</scope>
</reference>
<evidence type="ECO:0000313" key="6">
    <source>
        <dbReference type="EMBL" id="SHO54814.1"/>
    </source>
</evidence>
<dbReference type="Pfam" id="PF00831">
    <property type="entry name" value="Ribosomal_L29"/>
    <property type="match status" value="1"/>
</dbReference>
<dbReference type="GO" id="GO:0022625">
    <property type="term" value="C:cytosolic large ribosomal subunit"/>
    <property type="evidence" value="ECO:0007669"/>
    <property type="project" value="TreeGrafter"/>
</dbReference>
<evidence type="ECO:0000256" key="3">
    <source>
        <dbReference type="ARBA" id="ARBA00023274"/>
    </source>
</evidence>
<dbReference type="CDD" id="cd00427">
    <property type="entry name" value="Ribosomal_L29_HIP"/>
    <property type="match status" value="1"/>
</dbReference>
<dbReference type="InterPro" id="IPR018254">
    <property type="entry name" value="Ribosomal_uL29_CS"/>
</dbReference>
<keyword evidence="3 5" id="KW-0687">Ribonucleoprotein</keyword>
<dbReference type="Proteomes" id="UP000184600">
    <property type="component" value="Unassembled WGS sequence"/>
</dbReference>
<gene>
    <name evidence="5 6" type="primary">rpmC</name>
    <name evidence="6" type="ORF">VQ7734_00532</name>
</gene>
<keyword evidence="2 5" id="KW-0689">Ribosomal protein</keyword>
<protein>
    <recommendedName>
        <fullName evidence="4 5">Large ribosomal subunit protein uL29</fullName>
    </recommendedName>
</protein>
<evidence type="ECO:0000256" key="2">
    <source>
        <dbReference type="ARBA" id="ARBA00022980"/>
    </source>
</evidence>
<dbReference type="HAMAP" id="MF_00374">
    <property type="entry name" value="Ribosomal_uL29"/>
    <property type="match status" value="1"/>
</dbReference>
<dbReference type="PROSITE" id="PS00579">
    <property type="entry name" value="RIBOSOMAL_L29"/>
    <property type="match status" value="1"/>
</dbReference>
<dbReference type="InterPro" id="IPR050063">
    <property type="entry name" value="Ribosomal_protein_uL29"/>
</dbReference>
<dbReference type="AlphaFoldDB" id="A0A1M7YQD2"/>
<dbReference type="FunFam" id="1.10.287.310:FF:000001">
    <property type="entry name" value="50S ribosomal protein L29"/>
    <property type="match status" value="1"/>
</dbReference>
<evidence type="ECO:0000256" key="1">
    <source>
        <dbReference type="ARBA" id="ARBA00009254"/>
    </source>
</evidence>
<dbReference type="PANTHER" id="PTHR10916:SF0">
    <property type="entry name" value="LARGE RIBOSOMAL SUBUNIT PROTEIN UL29C"/>
    <property type="match status" value="1"/>
</dbReference>
<dbReference type="EMBL" id="FRFG01000008">
    <property type="protein sequence ID" value="SHO54814.1"/>
    <property type="molecule type" value="Genomic_DNA"/>
</dbReference>
<dbReference type="GO" id="GO:0003735">
    <property type="term" value="F:structural constituent of ribosome"/>
    <property type="evidence" value="ECO:0007669"/>
    <property type="project" value="InterPro"/>
</dbReference>
<name>A0A1M7YQD2_9VIBR</name>
<dbReference type="OrthoDB" id="9815192at2"/>
<proteinExistence type="inferred from homology"/>
<sequence>MKAQDLRDKSVDELNKQLVDLLREQFNLRMQAATGQLQQTHNLKAVRRNIARVKTVLTEKADA</sequence>
<dbReference type="STRING" id="1117707.VQ7734_00532"/>
<dbReference type="GO" id="GO:0006412">
    <property type="term" value="P:translation"/>
    <property type="evidence" value="ECO:0007669"/>
    <property type="project" value="UniProtKB-UniRule"/>
</dbReference>
<keyword evidence="7" id="KW-1185">Reference proteome</keyword>
<evidence type="ECO:0000313" key="7">
    <source>
        <dbReference type="Proteomes" id="UP000184600"/>
    </source>
</evidence>